<organism evidence="1">
    <name type="scientific">marine sediment metagenome</name>
    <dbReference type="NCBI Taxonomy" id="412755"/>
    <lineage>
        <taxon>unclassified sequences</taxon>
        <taxon>metagenomes</taxon>
        <taxon>ecological metagenomes</taxon>
    </lineage>
</organism>
<proteinExistence type="predicted"/>
<name>A0A0F9KIG8_9ZZZZ</name>
<evidence type="ECO:0000313" key="1">
    <source>
        <dbReference type="EMBL" id="KKM15100.1"/>
    </source>
</evidence>
<reference evidence="1" key="1">
    <citation type="journal article" date="2015" name="Nature">
        <title>Complex archaea that bridge the gap between prokaryotes and eukaryotes.</title>
        <authorList>
            <person name="Spang A."/>
            <person name="Saw J.H."/>
            <person name="Jorgensen S.L."/>
            <person name="Zaremba-Niedzwiedzka K."/>
            <person name="Martijn J."/>
            <person name="Lind A.E."/>
            <person name="van Eijk R."/>
            <person name="Schleper C."/>
            <person name="Guy L."/>
            <person name="Ettema T.J."/>
        </authorList>
    </citation>
    <scope>NUCLEOTIDE SEQUENCE</scope>
</reference>
<accession>A0A0F9KIG8</accession>
<comment type="caution">
    <text evidence="1">The sequence shown here is derived from an EMBL/GenBank/DDBJ whole genome shotgun (WGS) entry which is preliminary data.</text>
</comment>
<dbReference type="AlphaFoldDB" id="A0A0F9KIG8"/>
<protein>
    <submittedName>
        <fullName evidence="1">Uncharacterized protein</fullName>
    </submittedName>
</protein>
<sequence>MSFTYNPNDLTTNLNQLRNLIQDVSSTAPEFQDAEIDFYNDQSSSIYSAAMLASNVLSMKYAQEVDKTVGKLKLAASKKSEHYKDMASEFKLMAEEKGSQQLYAGGISISDKDTVEADTDRVEPDFSKGMFDFEGTVTDSSEN</sequence>
<dbReference type="EMBL" id="LAZR01014990">
    <property type="protein sequence ID" value="KKM15100.1"/>
    <property type="molecule type" value="Genomic_DNA"/>
</dbReference>
<gene>
    <name evidence="1" type="ORF">LCGC14_1699440</name>
</gene>